<comment type="subcellular location">
    <subcellularLocation>
        <location evidence="3">Secreted</location>
    </subcellularLocation>
</comment>
<comment type="catalytic activity">
    <reaction evidence="1">
        <text>a 1,2-diacyl-sn-glycero-3-phosphocholine + H2O = a 1-acyl-sn-glycero-3-phosphocholine + a fatty acid + H(+)</text>
        <dbReference type="Rhea" id="RHEA:15801"/>
        <dbReference type="ChEBI" id="CHEBI:15377"/>
        <dbReference type="ChEBI" id="CHEBI:15378"/>
        <dbReference type="ChEBI" id="CHEBI:28868"/>
        <dbReference type="ChEBI" id="CHEBI:57643"/>
        <dbReference type="ChEBI" id="CHEBI:58168"/>
        <dbReference type="EC" id="3.1.1.4"/>
    </reaction>
</comment>
<dbReference type="Gramene" id="Kaladp0085s0067.1.v1.1">
    <property type="protein sequence ID" value="Kaladp0085s0067.1.v1.1"/>
    <property type="gene ID" value="Kaladp0085s0067.v1.1"/>
</dbReference>
<keyword evidence="16" id="KW-1185">Reference proteome</keyword>
<name>A0A7N1A2Z0_KALFE</name>
<dbReference type="GO" id="GO:0008289">
    <property type="term" value="F:lipid binding"/>
    <property type="evidence" value="ECO:0007669"/>
    <property type="project" value="TreeGrafter"/>
</dbReference>
<keyword evidence="10" id="KW-0106">Calcium</keyword>
<organism evidence="15 16">
    <name type="scientific">Kalanchoe fedtschenkoi</name>
    <name type="common">Lavender scallops</name>
    <name type="synonym">South American air plant</name>
    <dbReference type="NCBI Taxonomy" id="63787"/>
    <lineage>
        <taxon>Eukaryota</taxon>
        <taxon>Viridiplantae</taxon>
        <taxon>Streptophyta</taxon>
        <taxon>Embryophyta</taxon>
        <taxon>Tracheophyta</taxon>
        <taxon>Spermatophyta</taxon>
        <taxon>Magnoliopsida</taxon>
        <taxon>eudicotyledons</taxon>
        <taxon>Gunneridae</taxon>
        <taxon>Pentapetalae</taxon>
        <taxon>Saxifragales</taxon>
        <taxon>Crassulaceae</taxon>
        <taxon>Kalanchoe</taxon>
    </lineage>
</organism>
<dbReference type="InterPro" id="IPR001211">
    <property type="entry name" value="PLA2"/>
</dbReference>
<dbReference type="PANTHER" id="PTHR11716:SF47">
    <property type="entry name" value="PHOSPHOLIPASE A2-ALPHA"/>
    <property type="match status" value="1"/>
</dbReference>
<comment type="cofactor">
    <cofactor evidence="2">
        <name>Ca(2+)</name>
        <dbReference type="ChEBI" id="CHEBI:29108"/>
    </cofactor>
</comment>
<dbReference type="GO" id="GO:0012505">
    <property type="term" value="C:endomembrane system"/>
    <property type="evidence" value="ECO:0007669"/>
    <property type="project" value="UniProtKB-ARBA"/>
</dbReference>
<evidence type="ECO:0000256" key="13">
    <source>
        <dbReference type="ARBA" id="ARBA00023157"/>
    </source>
</evidence>
<comment type="similarity">
    <text evidence="4">Belongs to the phospholipase A2 family.</text>
</comment>
<evidence type="ECO:0000256" key="7">
    <source>
        <dbReference type="ARBA" id="ARBA00022723"/>
    </source>
</evidence>
<dbReference type="GO" id="GO:0016042">
    <property type="term" value="P:lipid catabolic process"/>
    <property type="evidence" value="ECO:0007669"/>
    <property type="project" value="UniProtKB-KW"/>
</dbReference>
<sequence>MESQQLLPFMPALLLTLLFCFSQLSVEAVSIGVQKIDDVSASGLSEECSRKCESDFCFVPPFLRYGKYCGLRYSGCPGERPCDGLDACCMNHDACVQSKNNGYLSQECSKKLLRCMQSFKRSGAHSFEGSTCDSDQVIDVISVAIKAALLAGRFLHKP</sequence>
<keyword evidence="13" id="KW-1015">Disulfide bond</keyword>
<evidence type="ECO:0000256" key="11">
    <source>
        <dbReference type="ARBA" id="ARBA00022963"/>
    </source>
</evidence>
<dbReference type="InterPro" id="IPR033113">
    <property type="entry name" value="PLA2_histidine"/>
</dbReference>
<dbReference type="InterPro" id="IPR036444">
    <property type="entry name" value="PLipase_A2_dom_sf"/>
</dbReference>
<evidence type="ECO:0000256" key="8">
    <source>
        <dbReference type="ARBA" id="ARBA00022729"/>
    </source>
</evidence>
<evidence type="ECO:0000256" key="2">
    <source>
        <dbReference type="ARBA" id="ARBA00001913"/>
    </source>
</evidence>
<dbReference type="FunFam" id="1.20.90.10:FF:000005">
    <property type="entry name" value="Secretory phospholipase A2"/>
    <property type="match status" value="1"/>
</dbReference>
<evidence type="ECO:0000256" key="14">
    <source>
        <dbReference type="SAM" id="SignalP"/>
    </source>
</evidence>
<dbReference type="GO" id="GO:0050482">
    <property type="term" value="P:arachidonate secretion"/>
    <property type="evidence" value="ECO:0007669"/>
    <property type="project" value="InterPro"/>
</dbReference>
<keyword evidence="11" id="KW-0442">Lipid degradation</keyword>
<evidence type="ECO:0000256" key="1">
    <source>
        <dbReference type="ARBA" id="ARBA00001604"/>
    </source>
</evidence>
<dbReference type="PROSITE" id="PS00118">
    <property type="entry name" value="PA2_HIS"/>
    <property type="match status" value="1"/>
</dbReference>
<evidence type="ECO:0000256" key="9">
    <source>
        <dbReference type="ARBA" id="ARBA00022801"/>
    </source>
</evidence>
<protein>
    <recommendedName>
        <fullName evidence="5">phospholipase A2</fullName>
        <ecNumber evidence="5">3.1.1.4</ecNumber>
    </recommendedName>
</protein>
<evidence type="ECO:0000256" key="3">
    <source>
        <dbReference type="ARBA" id="ARBA00004613"/>
    </source>
</evidence>
<dbReference type="SUPFAM" id="SSF48619">
    <property type="entry name" value="Phospholipase A2, PLA2"/>
    <property type="match status" value="1"/>
</dbReference>
<keyword evidence="9" id="KW-0378">Hydrolase</keyword>
<evidence type="ECO:0000256" key="10">
    <source>
        <dbReference type="ARBA" id="ARBA00022837"/>
    </source>
</evidence>
<evidence type="ECO:0000256" key="6">
    <source>
        <dbReference type="ARBA" id="ARBA00022525"/>
    </source>
</evidence>
<evidence type="ECO:0000313" key="16">
    <source>
        <dbReference type="Proteomes" id="UP000594263"/>
    </source>
</evidence>
<dbReference type="EnsemblPlants" id="Kaladp0085s0067.1.v1.1">
    <property type="protein sequence ID" value="Kaladp0085s0067.1.v1.1"/>
    <property type="gene ID" value="Kaladp0085s0067.v1.1"/>
</dbReference>
<keyword evidence="7" id="KW-0479">Metal-binding</keyword>
<dbReference type="EC" id="3.1.1.4" evidence="5"/>
<keyword evidence="6" id="KW-0964">Secreted</keyword>
<evidence type="ECO:0000256" key="12">
    <source>
        <dbReference type="ARBA" id="ARBA00023098"/>
    </source>
</evidence>
<keyword evidence="12" id="KW-0443">Lipid metabolism</keyword>
<feature type="chain" id="PRO_5029648952" description="phospholipase A2" evidence="14">
    <location>
        <begin position="29"/>
        <end position="158"/>
    </location>
</feature>
<evidence type="ECO:0000256" key="5">
    <source>
        <dbReference type="ARBA" id="ARBA00013278"/>
    </source>
</evidence>
<dbReference type="OMA" id="DACCMNH"/>
<dbReference type="Gene3D" id="1.20.90.10">
    <property type="entry name" value="Phospholipase A2 domain"/>
    <property type="match status" value="1"/>
</dbReference>
<dbReference type="GO" id="GO:0004623">
    <property type="term" value="F:phospholipase A2 activity"/>
    <property type="evidence" value="ECO:0007669"/>
    <property type="project" value="UniProtKB-EC"/>
</dbReference>
<dbReference type="GO" id="GO:0005576">
    <property type="term" value="C:extracellular region"/>
    <property type="evidence" value="ECO:0007669"/>
    <property type="project" value="UniProtKB-SubCell"/>
</dbReference>
<dbReference type="PANTHER" id="PTHR11716">
    <property type="entry name" value="PHOSPHOLIPASE A2 FAMILY MEMBER"/>
    <property type="match status" value="1"/>
</dbReference>
<dbReference type="GO" id="GO:0005509">
    <property type="term" value="F:calcium ion binding"/>
    <property type="evidence" value="ECO:0007669"/>
    <property type="project" value="InterPro"/>
</dbReference>
<dbReference type="CDD" id="cd04706">
    <property type="entry name" value="PLA2_plant"/>
    <property type="match status" value="1"/>
</dbReference>
<reference evidence="15" key="1">
    <citation type="submission" date="2021-01" db="UniProtKB">
        <authorList>
            <consortium name="EnsemblPlants"/>
        </authorList>
    </citation>
    <scope>IDENTIFICATION</scope>
</reference>
<feature type="signal peptide" evidence="14">
    <location>
        <begin position="1"/>
        <end position="28"/>
    </location>
</feature>
<evidence type="ECO:0000256" key="4">
    <source>
        <dbReference type="ARBA" id="ARBA00007056"/>
    </source>
</evidence>
<dbReference type="Proteomes" id="UP000594263">
    <property type="component" value="Unplaced"/>
</dbReference>
<dbReference type="AlphaFoldDB" id="A0A7N1A2Z0"/>
<accession>A0A7N1A2Z0</accession>
<proteinExistence type="inferred from homology"/>
<keyword evidence="8 14" id="KW-0732">Signal</keyword>
<dbReference type="GO" id="GO:0006644">
    <property type="term" value="P:phospholipid metabolic process"/>
    <property type="evidence" value="ECO:0007669"/>
    <property type="project" value="InterPro"/>
</dbReference>
<evidence type="ECO:0000313" key="15">
    <source>
        <dbReference type="EnsemblPlants" id="Kaladp0085s0067.1.v1.1"/>
    </source>
</evidence>